<keyword evidence="5" id="KW-0812">Transmembrane</keyword>
<evidence type="ECO:0000256" key="5">
    <source>
        <dbReference type="ARBA" id="ARBA00022692"/>
    </source>
</evidence>
<dbReference type="SUPFAM" id="SSF56954">
    <property type="entry name" value="Outer membrane efflux proteins (OEP)"/>
    <property type="match status" value="1"/>
</dbReference>
<dbReference type="EMBL" id="CP021235">
    <property type="protein sequence ID" value="ARS37550.1"/>
    <property type="molecule type" value="Genomic_DNA"/>
</dbReference>
<proteinExistence type="inferred from homology"/>
<dbReference type="GO" id="GO:0009279">
    <property type="term" value="C:cell outer membrane"/>
    <property type="evidence" value="ECO:0007669"/>
    <property type="project" value="UniProtKB-SubCell"/>
</dbReference>
<evidence type="ECO:0000313" key="10">
    <source>
        <dbReference type="EMBL" id="ARS37550.1"/>
    </source>
</evidence>
<evidence type="ECO:0000256" key="4">
    <source>
        <dbReference type="ARBA" id="ARBA00022452"/>
    </source>
</evidence>
<dbReference type="GO" id="GO:0015562">
    <property type="term" value="F:efflux transmembrane transporter activity"/>
    <property type="evidence" value="ECO:0007669"/>
    <property type="project" value="InterPro"/>
</dbReference>
<dbReference type="PANTHER" id="PTHR30026:SF20">
    <property type="entry name" value="OUTER MEMBRANE PROTEIN TOLC"/>
    <property type="match status" value="1"/>
</dbReference>
<keyword evidence="9" id="KW-0732">Signal</keyword>
<dbReference type="Pfam" id="PF02321">
    <property type="entry name" value="OEP"/>
    <property type="match status" value="2"/>
</dbReference>
<gene>
    <name evidence="10" type="ORF">CA264_20145</name>
</gene>
<dbReference type="KEGG" id="pact:CA264_20145"/>
<feature type="chain" id="PRO_5010986868" description="Transporter" evidence="9">
    <location>
        <begin position="41"/>
        <end position="470"/>
    </location>
</feature>
<feature type="coiled-coil region" evidence="8">
    <location>
        <begin position="358"/>
        <end position="403"/>
    </location>
</feature>
<evidence type="ECO:0000256" key="1">
    <source>
        <dbReference type="ARBA" id="ARBA00004442"/>
    </source>
</evidence>
<keyword evidence="4" id="KW-1134">Transmembrane beta strand</keyword>
<dbReference type="InterPro" id="IPR003423">
    <property type="entry name" value="OMP_efflux"/>
</dbReference>
<dbReference type="Proteomes" id="UP000266292">
    <property type="component" value="Chromosome"/>
</dbReference>
<dbReference type="InterPro" id="IPR051906">
    <property type="entry name" value="TolC-like"/>
</dbReference>
<feature type="signal peptide" evidence="9">
    <location>
        <begin position="1"/>
        <end position="40"/>
    </location>
</feature>
<evidence type="ECO:0000256" key="3">
    <source>
        <dbReference type="ARBA" id="ARBA00022448"/>
    </source>
</evidence>
<dbReference type="RefSeq" id="WP_084196299.1">
    <property type="nucleotide sequence ID" value="NZ_CP021235.1"/>
</dbReference>
<name>A0A1X9YX74_9BACT</name>
<reference evidence="11" key="1">
    <citation type="submission" date="2017-05" db="EMBL/GenBank/DDBJ databases">
        <authorList>
            <person name="Ray J."/>
            <person name="Price M."/>
            <person name="Deutschbauer A."/>
        </authorList>
    </citation>
    <scope>NUCLEOTIDE SEQUENCE [LARGE SCALE GENOMIC DNA]</scope>
    <source>
        <strain evidence="11">DSM 19842</strain>
    </source>
</reference>
<keyword evidence="7" id="KW-0998">Cell outer membrane</keyword>
<dbReference type="OrthoDB" id="1413034at2"/>
<protein>
    <recommendedName>
        <fullName evidence="12">Transporter</fullName>
    </recommendedName>
</protein>
<keyword evidence="6" id="KW-0472">Membrane</keyword>
<keyword evidence="11" id="KW-1185">Reference proteome</keyword>
<organism evidence="10 11">
    <name type="scientific">Pontibacter actiniarum</name>
    <dbReference type="NCBI Taxonomy" id="323450"/>
    <lineage>
        <taxon>Bacteria</taxon>
        <taxon>Pseudomonadati</taxon>
        <taxon>Bacteroidota</taxon>
        <taxon>Cytophagia</taxon>
        <taxon>Cytophagales</taxon>
        <taxon>Hymenobacteraceae</taxon>
        <taxon>Pontibacter</taxon>
    </lineage>
</organism>
<evidence type="ECO:0000256" key="9">
    <source>
        <dbReference type="SAM" id="SignalP"/>
    </source>
</evidence>
<sequence length="470" mass="52457">MPKPFRISFIKHSRRGLRLIRQRLCSCFILVLAAANVAAAQDIRTLSLQEAQDLALEQNRLLRIAREQVEESEQKVKEAQSRQYPLVYATGGYTYNGVTEDVVLPMGALGVYPNSNIFVPQTDIPILESKHNLIMASALAMQPITQLGKIRTGVKIAQTDVKIAEAKAAQAAQEVKQGVEQLFYGLLLAQKQQEEAQANIQLTEAKLYDVESALLAGKTDEVNKIGLQAALADEQQKLLVIQHQVADYTYDLNQLLGLPTDTGLRLDGVQEEEVPLQPLEEYLQLAQTVSYDVRIAEHTSQKAAYGVNAAKKDYIPNVNAIGGYTHQSILNVLPENNYFFGVQANWNIIDFGRRKAVLKQRQSQQRQAELNLENTREDVTGRVEQAYRKVQQARQLVAVARQAVQYREQELKLKQDRFDAGLILKKDVLESQAALAKSEADLYAARLGYRLALSDLQAMTGASAQEAIEQ</sequence>
<evidence type="ECO:0000256" key="6">
    <source>
        <dbReference type="ARBA" id="ARBA00023136"/>
    </source>
</evidence>
<keyword evidence="3" id="KW-0813">Transport</keyword>
<evidence type="ECO:0008006" key="12">
    <source>
        <dbReference type="Google" id="ProtNLM"/>
    </source>
</evidence>
<comment type="subcellular location">
    <subcellularLocation>
        <location evidence="1">Cell outer membrane</location>
    </subcellularLocation>
</comment>
<accession>A0A1X9YX74</accession>
<dbReference type="AlphaFoldDB" id="A0A1X9YX74"/>
<evidence type="ECO:0000256" key="7">
    <source>
        <dbReference type="ARBA" id="ARBA00023237"/>
    </source>
</evidence>
<dbReference type="GO" id="GO:0015288">
    <property type="term" value="F:porin activity"/>
    <property type="evidence" value="ECO:0007669"/>
    <property type="project" value="TreeGrafter"/>
</dbReference>
<feature type="coiled-coil region" evidence="8">
    <location>
        <begin position="48"/>
        <end position="82"/>
    </location>
</feature>
<keyword evidence="8" id="KW-0175">Coiled coil</keyword>
<evidence type="ECO:0000256" key="8">
    <source>
        <dbReference type="SAM" id="Coils"/>
    </source>
</evidence>
<evidence type="ECO:0000256" key="2">
    <source>
        <dbReference type="ARBA" id="ARBA00007613"/>
    </source>
</evidence>
<dbReference type="GO" id="GO:1990281">
    <property type="term" value="C:efflux pump complex"/>
    <property type="evidence" value="ECO:0007669"/>
    <property type="project" value="TreeGrafter"/>
</dbReference>
<dbReference type="Gene3D" id="1.20.1600.10">
    <property type="entry name" value="Outer membrane efflux proteins (OEP)"/>
    <property type="match status" value="1"/>
</dbReference>
<dbReference type="STRING" id="709015.GCA_000472485_04066"/>
<evidence type="ECO:0000313" key="11">
    <source>
        <dbReference type="Proteomes" id="UP000266292"/>
    </source>
</evidence>
<comment type="similarity">
    <text evidence="2">Belongs to the outer membrane factor (OMF) (TC 1.B.17) family.</text>
</comment>
<dbReference type="PANTHER" id="PTHR30026">
    <property type="entry name" value="OUTER MEMBRANE PROTEIN TOLC"/>
    <property type="match status" value="1"/>
</dbReference>
<feature type="coiled-coil region" evidence="8">
    <location>
        <begin position="154"/>
        <end position="206"/>
    </location>
</feature>